<gene>
    <name evidence="1" type="ORF">J2W52_004060</name>
</gene>
<dbReference type="EMBL" id="JAVDUP010000005">
    <property type="protein sequence ID" value="MDR6902427.1"/>
    <property type="molecule type" value="Genomic_DNA"/>
</dbReference>
<name>A0ABU1SVJ1_9HYPH</name>
<evidence type="ECO:0000313" key="1">
    <source>
        <dbReference type="EMBL" id="MDR6902427.1"/>
    </source>
</evidence>
<organism evidence="1 2">
    <name type="scientific">Rhizobium miluonense</name>
    <dbReference type="NCBI Taxonomy" id="411945"/>
    <lineage>
        <taxon>Bacteria</taxon>
        <taxon>Pseudomonadati</taxon>
        <taxon>Pseudomonadota</taxon>
        <taxon>Alphaproteobacteria</taxon>
        <taxon>Hyphomicrobiales</taxon>
        <taxon>Rhizobiaceae</taxon>
        <taxon>Rhizobium/Agrobacterium group</taxon>
        <taxon>Rhizobium</taxon>
    </lineage>
</organism>
<comment type="caution">
    <text evidence="1">The sequence shown here is derived from an EMBL/GenBank/DDBJ whole genome shotgun (WGS) entry which is preliminary data.</text>
</comment>
<protein>
    <submittedName>
        <fullName evidence="1">Uncharacterized protein</fullName>
    </submittedName>
</protein>
<reference evidence="1 2" key="1">
    <citation type="submission" date="2023-07" db="EMBL/GenBank/DDBJ databases">
        <title>Sorghum-associated microbial communities from plants grown in Nebraska, USA.</title>
        <authorList>
            <person name="Schachtman D."/>
        </authorList>
    </citation>
    <scope>NUCLEOTIDE SEQUENCE [LARGE SCALE GENOMIC DNA]</scope>
    <source>
        <strain evidence="1 2">3199</strain>
    </source>
</reference>
<accession>A0ABU1SVJ1</accession>
<proteinExistence type="predicted"/>
<dbReference type="Proteomes" id="UP001250791">
    <property type="component" value="Unassembled WGS sequence"/>
</dbReference>
<evidence type="ECO:0000313" key="2">
    <source>
        <dbReference type="Proteomes" id="UP001250791"/>
    </source>
</evidence>
<keyword evidence="2" id="KW-1185">Reference proteome</keyword>
<sequence length="137" mass="15379">MQQAAPDPIAGKFFRVAHLSLKEPRENDRGENSDYFSDAGAENVIAYRNRIGSDHSLRVQARPCRFDRNIERQQFRKMGKQRGVVLKDQAADIECISSMRPVDVIAPDMAVGVDDQDALISLLLEDRGGDQPRDARP</sequence>